<name>A0ABZ2ZVI4_9MICC</name>
<protein>
    <submittedName>
        <fullName evidence="5">GntR family transcriptional regulator</fullName>
    </submittedName>
</protein>
<dbReference type="RefSeq" id="WP_342023349.1">
    <property type="nucleotide sequence ID" value="NZ_CP151657.1"/>
</dbReference>
<evidence type="ECO:0000256" key="3">
    <source>
        <dbReference type="ARBA" id="ARBA00023163"/>
    </source>
</evidence>
<dbReference type="SUPFAM" id="SSF46785">
    <property type="entry name" value="Winged helix' DNA-binding domain"/>
    <property type="match status" value="1"/>
</dbReference>
<dbReference type="PANTHER" id="PTHR38445:SF7">
    <property type="entry name" value="GNTR-FAMILY TRANSCRIPTIONAL REGULATOR"/>
    <property type="match status" value="1"/>
</dbReference>
<dbReference type="PANTHER" id="PTHR38445">
    <property type="entry name" value="HTH-TYPE TRANSCRIPTIONAL REPRESSOR YTRA"/>
    <property type="match status" value="1"/>
</dbReference>
<evidence type="ECO:0000256" key="2">
    <source>
        <dbReference type="ARBA" id="ARBA00023125"/>
    </source>
</evidence>
<feature type="domain" description="HTH gntR-type" evidence="4">
    <location>
        <begin position="11"/>
        <end position="79"/>
    </location>
</feature>
<dbReference type="Proteomes" id="UP001448858">
    <property type="component" value="Chromosome"/>
</dbReference>
<dbReference type="InterPro" id="IPR036390">
    <property type="entry name" value="WH_DNA-bd_sf"/>
</dbReference>
<evidence type="ECO:0000256" key="1">
    <source>
        <dbReference type="ARBA" id="ARBA00023015"/>
    </source>
</evidence>
<keyword evidence="3" id="KW-0804">Transcription</keyword>
<dbReference type="SMART" id="SM00345">
    <property type="entry name" value="HTH_GNTR"/>
    <property type="match status" value="1"/>
</dbReference>
<proteinExistence type="predicted"/>
<evidence type="ECO:0000313" key="6">
    <source>
        <dbReference type="Proteomes" id="UP001448858"/>
    </source>
</evidence>
<keyword evidence="1" id="KW-0805">Transcription regulation</keyword>
<reference evidence="5 6" key="1">
    <citation type="submission" date="2024-04" db="EMBL/GenBank/DDBJ databases">
        <title>Arthrobacter sp. from Plains bison fecal sample.</title>
        <authorList>
            <person name="Ruzzini A."/>
        </authorList>
    </citation>
    <scope>NUCLEOTIDE SEQUENCE [LARGE SCALE GENOMIC DNA]</scope>
    <source>
        <strain evidence="5 6">EINP1</strain>
    </source>
</reference>
<dbReference type="CDD" id="cd07377">
    <property type="entry name" value="WHTH_GntR"/>
    <property type="match status" value="1"/>
</dbReference>
<organism evidence="5 6">
    <name type="scientific">Arthrobacter citreus</name>
    <dbReference type="NCBI Taxonomy" id="1670"/>
    <lineage>
        <taxon>Bacteria</taxon>
        <taxon>Bacillati</taxon>
        <taxon>Actinomycetota</taxon>
        <taxon>Actinomycetes</taxon>
        <taxon>Micrococcales</taxon>
        <taxon>Micrococcaceae</taxon>
        <taxon>Arthrobacter</taxon>
    </lineage>
</organism>
<dbReference type="PROSITE" id="PS50949">
    <property type="entry name" value="HTH_GNTR"/>
    <property type="match status" value="1"/>
</dbReference>
<evidence type="ECO:0000313" key="5">
    <source>
        <dbReference type="EMBL" id="WZP15696.1"/>
    </source>
</evidence>
<sequence length="122" mass="13126">MLIRLTPSHDSPLHEQIAGSVRQGILDGSLRNGERLPAARDLGESLGVSLHTVLHAYQNLRDQGLIELRRGRGAVVISPAPAVRAHALHILDDAASQLAGLGLSTETILALFRQRLDKETSS</sequence>
<dbReference type="InterPro" id="IPR000524">
    <property type="entry name" value="Tscrpt_reg_HTH_GntR"/>
</dbReference>
<dbReference type="Pfam" id="PF00392">
    <property type="entry name" value="GntR"/>
    <property type="match status" value="1"/>
</dbReference>
<accession>A0ABZ2ZVI4</accession>
<evidence type="ECO:0000259" key="4">
    <source>
        <dbReference type="PROSITE" id="PS50949"/>
    </source>
</evidence>
<keyword evidence="2" id="KW-0238">DNA-binding</keyword>
<keyword evidence="6" id="KW-1185">Reference proteome</keyword>
<gene>
    <name evidence="5" type="ORF">AAE021_16330</name>
</gene>
<dbReference type="Gene3D" id="1.10.10.10">
    <property type="entry name" value="Winged helix-like DNA-binding domain superfamily/Winged helix DNA-binding domain"/>
    <property type="match status" value="1"/>
</dbReference>
<dbReference type="InterPro" id="IPR036388">
    <property type="entry name" value="WH-like_DNA-bd_sf"/>
</dbReference>
<dbReference type="EMBL" id="CP151657">
    <property type="protein sequence ID" value="WZP15696.1"/>
    <property type="molecule type" value="Genomic_DNA"/>
</dbReference>